<sequence>MTQHSLFKTLLICSLQVGSVFFVHTAAFGQNTSELGLGLGALSYKGELAPEYRFANNRPAITAFYRKDVSKAVTLKGSVLAGLLRADDRQVKGVNNGPMPLNQYRSANLKGSLYELGGTLEYNFFDYYSKQVKTRFTPYAFVGVAGFMAPVRTLFTGTFRAPEEKNTVIGLAIPAGVGLKLGLSTHWNLGAEVGARKAFTDQLDNISTQNEVVANRHDQDWYYYGGFSISYTFYKIRCPEVTAGSQ</sequence>
<protein>
    <submittedName>
        <fullName evidence="2">Outer membrane beta-barrel protein</fullName>
    </submittedName>
</protein>
<dbReference type="InterPro" id="IPR011250">
    <property type="entry name" value="OMP/PagP_B-barrel"/>
</dbReference>
<dbReference type="InterPro" id="IPR045743">
    <property type="entry name" value="DUF6089"/>
</dbReference>
<evidence type="ECO:0000313" key="3">
    <source>
        <dbReference type="Proteomes" id="UP000322791"/>
    </source>
</evidence>
<comment type="caution">
    <text evidence="2">The sequence shown here is derived from an EMBL/GenBank/DDBJ whole genome shotgun (WGS) entry which is preliminary data.</text>
</comment>
<dbReference type="Proteomes" id="UP000322791">
    <property type="component" value="Unassembled WGS sequence"/>
</dbReference>
<organism evidence="2 3">
    <name type="scientific">Hymenobacter lutimineralis</name>
    <dbReference type="NCBI Taxonomy" id="2606448"/>
    <lineage>
        <taxon>Bacteria</taxon>
        <taxon>Pseudomonadati</taxon>
        <taxon>Bacteroidota</taxon>
        <taxon>Cytophagia</taxon>
        <taxon>Cytophagales</taxon>
        <taxon>Hymenobacteraceae</taxon>
        <taxon>Hymenobacter</taxon>
    </lineage>
</organism>
<evidence type="ECO:0000313" key="2">
    <source>
        <dbReference type="EMBL" id="TYZ12469.1"/>
    </source>
</evidence>
<reference evidence="2 3" key="1">
    <citation type="submission" date="2019-08" db="EMBL/GenBank/DDBJ databases">
        <authorList>
            <person name="Seo M.-J."/>
        </authorList>
    </citation>
    <scope>NUCLEOTIDE SEQUENCE [LARGE SCALE GENOMIC DNA]</scope>
    <source>
        <strain evidence="2 3">KIGAM108</strain>
    </source>
</reference>
<dbReference type="Pfam" id="PF19573">
    <property type="entry name" value="DUF6089"/>
    <property type="match status" value="1"/>
</dbReference>
<gene>
    <name evidence="2" type="ORF">FY528_04005</name>
</gene>
<proteinExistence type="predicted"/>
<dbReference type="SUPFAM" id="SSF56925">
    <property type="entry name" value="OMPA-like"/>
    <property type="match status" value="1"/>
</dbReference>
<evidence type="ECO:0000259" key="1">
    <source>
        <dbReference type="Pfam" id="PF19573"/>
    </source>
</evidence>
<feature type="domain" description="DUF6089" evidence="1">
    <location>
        <begin position="22"/>
        <end position="238"/>
    </location>
</feature>
<dbReference type="EMBL" id="VTHL01000003">
    <property type="protein sequence ID" value="TYZ12469.1"/>
    <property type="molecule type" value="Genomic_DNA"/>
</dbReference>
<name>A0A5D6VC75_9BACT</name>
<dbReference type="AlphaFoldDB" id="A0A5D6VC75"/>
<keyword evidence="3" id="KW-1185">Reference proteome</keyword>
<accession>A0A5D6VC75</accession>